<comment type="caution">
    <text evidence="2">The sequence shown here is derived from an EMBL/GenBank/DDBJ whole genome shotgun (WGS) entry which is preliminary data.</text>
</comment>
<keyword evidence="1" id="KW-0732">Signal</keyword>
<reference evidence="2" key="1">
    <citation type="submission" date="2022-11" db="EMBL/GenBank/DDBJ databases">
        <title>Marilongibacter aestuarii gen. nov., sp. nov., isolated from tidal flat sediment.</title>
        <authorList>
            <person name="Jiayan W."/>
        </authorList>
    </citation>
    <scope>NUCLEOTIDE SEQUENCE</scope>
    <source>
        <strain evidence="2">Z1-6</strain>
    </source>
</reference>
<feature type="chain" id="PRO_5040933499" evidence="1">
    <location>
        <begin position="27"/>
        <end position="157"/>
    </location>
</feature>
<sequence>MKILKLLLTILIFATFTALQNSNAQAIQEFKVKGFSQHYADCLGEGGVGSITLHNVYIYDNAGKLKVLHTNITDGWFVGATSGTLYKVIDTHKYSEQINENNLQGTNKYQITFMLISPKNGKSFPGRANLQLTTNALGKLTVERWEIDLCFELPFEE</sequence>
<accession>A0A9X3FCL1</accession>
<dbReference type="RefSeq" id="WP_343332774.1">
    <property type="nucleotide sequence ID" value="NZ_JAPOHD010000017.1"/>
</dbReference>
<dbReference type="Proteomes" id="UP001145087">
    <property type="component" value="Unassembled WGS sequence"/>
</dbReference>
<keyword evidence="3" id="KW-1185">Reference proteome</keyword>
<evidence type="ECO:0000313" key="3">
    <source>
        <dbReference type="Proteomes" id="UP001145087"/>
    </source>
</evidence>
<gene>
    <name evidence="2" type="ORF">OU798_08820</name>
</gene>
<evidence type="ECO:0000313" key="2">
    <source>
        <dbReference type="EMBL" id="MCY1720440.1"/>
    </source>
</evidence>
<dbReference type="EMBL" id="JAPOHD010000017">
    <property type="protein sequence ID" value="MCY1720440.1"/>
    <property type="molecule type" value="Genomic_DNA"/>
</dbReference>
<name>A0A9X3FCL1_9BACT</name>
<organism evidence="2 3">
    <name type="scientific">Draconibacterium aestuarii</name>
    <dbReference type="NCBI Taxonomy" id="2998507"/>
    <lineage>
        <taxon>Bacteria</taxon>
        <taxon>Pseudomonadati</taxon>
        <taxon>Bacteroidota</taxon>
        <taxon>Bacteroidia</taxon>
        <taxon>Marinilabiliales</taxon>
        <taxon>Prolixibacteraceae</taxon>
        <taxon>Draconibacterium</taxon>
    </lineage>
</organism>
<proteinExistence type="predicted"/>
<feature type="signal peptide" evidence="1">
    <location>
        <begin position="1"/>
        <end position="26"/>
    </location>
</feature>
<dbReference type="AlphaFoldDB" id="A0A9X3FCL1"/>
<protein>
    <submittedName>
        <fullName evidence="2">Uncharacterized protein</fullName>
    </submittedName>
</protein>
<evidence type="ECO:0000256" key="1">
    <source>
        <dbReference type="SAM" id="SignalP"/>
    </source>
</evidence>